<dbReference type="GO" id="GO:0008775">
    <property type="term" value="F:acetate CoA-transferase activity"/>
    <property type="evidence" value="ECO:0007669"/>
    <property type="project" value="InterPro"/>
</dbReference>
<dbReference type="GO" id="GO:0016787">
    <property type="term" value="F:hydrolase activity"/>
    <property type="evidence" value="ECO:0007669"/>
    <property type="project" value="UniProtKB-KW"/>
</dbReference>
<dbReference type="AlphaFoldDB" id="A0A1G8M8T7"/>
<dbReference type="InterPro" id="IPR046433">
    <property type="entry name" value="ActCoA_hydro"/>
</dbReference>
<dbReference type="PANTHER" id="PTHR21432">
    <property type="entry name" value="ACETYL-COA HYDROLASE-RELATED"/>
    <property type="match status" value="1"/>
</dbReference>
<sequence>MSYKEKVISLEQALAMIQSDMNVVTGLGAGEAQLIMNSIHTIADRVKNVTITNCLSMASGEFLKEEYVDAFNIDGWFFSPPLRRAFKNGNVSFIPNHLHLAGWKRLDHVKPDIFVGTASMPDEHGFISLSTSNTYESQMIENAGIVIIEINPNYPRTFGDVEIHYSDIDYFIEADYKVPSLPDTVPNEKDLKIGAYIADLIHDGDTLQLGIGGIPNAVASALKGKKDLGIHTEMMTSGMVDLIECGAVTGKKKSLHKGKHVATFALGNQKLYDFINNNPSVMILNGKYVNDPAIIGLNDNMVSINTALEVDLTGQVCSESIGHIQFSGTGGQSDTAVGAQNAKNGRSFIALYSTAMVKNPVTGEREEKSKIVPFLKPGAIVTLSRNDVDMVVTEYGIAHLRGTNVRERIERLIAIAHPDFRDEILKEAHELGLIFDK</sequence>
<name>A0A1G8M8T7_9CLOT</name>
<protein>
    <submittedName>
        <fullName evidence="5">Acyl-CoA hydrolase</fullName>
    </submittedName>
</protein>
<dbReference type="Gene3D" id="3.40.1080.20">
    <property type="entry name" value="Acetyl-CoA hydrolase/transferase C-terminal domain"/>
    <property type="match status" value="1"/>
</dbReference>
<dbReference type="InterPro" id="IPR037171">
    <property type="entry name" value="NagB/RpiA_transferase-like"/>
</dbReference>
<dbReference type="InterPro" id="IPR038460">
    <property type="entry name" value="AcetylCoA_hyd_C_sf"/>
</dbReference>
<comment type="similarity">
    <text evidence="1">Belongs to the acetyl-CoA hydrolase/transferase family.</text>
</comment>
<evidence type="ECO:0000313" key="6">
    <source>
        <dbReference type="Proteomes" id="UP000183255"/>
    </source>
</evidence>
<dbReference type="Proteomes" id="UP000183255">
    <property type="component" value="Unassembled WGS sequence"/>
</dbReference>
<dbReference type="SUPFAM" id="SSF100950">
    <property type="entry name" value="NagB/RpiA/CoA transferase-like"/>
    <property type="match status" value="2"/>
</dbReference>
<gene>
    <name evidence="5" type="ORF">SAMN05421804_103317</name>
</gene>
<reference evidence="5 6" key="1">
    <citation type="submission" date="2016-10" db="EMBL/GenBank/DDBJ databases">
        <authorList>
            <person name="de Groot N.N."/>
        </authorList>
    </citation>
    <scope>NUCLEOTIDE SEQUENCE [LARGE SCALE GENOMIC DNA]</scope>
    <source>
        <strain evidence="5 6">CGMCC 1.5058</strain>
    </source>
</reference>
<feature type="domain" description="Acetyl-CoA hydrolase/transferase N-terminal" evidence="3">
    <location>
        <begin position="3"/>
        <end position="178"/>
    </location>
</feature>
<dbReference type="GO" id="GO:0006083">
    <property type="term" value="P:acetate metabolic process"/>
    <property type="evidence" value="ECO:0007669"/>
    <property type="project" value="InterPro"/>
</dbReference>
<feature type="domain" description="Acetyl-CoA hydrolase/transferase C-terminal" evidence="4">
    <location>
        <begin position="267"/>
        <end position="428"/>
    </location>
</feature>
<organism evidence="5 6">
    <name type="scientific">Proteiniclasticum ruminis</name>
    <dbReference type="NCBI Taxonomy" id="398199"/>
    <lineage>
        <taxon>Bacteria</taxon>
        <taxon>Bacillati</taxon>
        <taxon>Bacillota</taxon>
        <taxon>Clostridia</taxon>
        <taxon>Eubacteriales</taxon>
        <taxon>Clostridiaceae</taxon>
        <taxon>Proteiniclasticum</taxon>
    </lineage>
</organism>
<dbReference type="Pfam" id="PF13336">
    <property type="entry name" value="AcetylCoA_hyd_C"/>
    <property type="match status" value="1"/>
</dbReference>
<evidence type="ECO:0000313" key="5">
    <source>
        <dbReference type="EMBL" id="SDI64354.1"/>
    </source>
</evidence>
<dbReference type="Gene3D" id="3.30.750.70">
    <property type="entry name" value="4-hydroxybutyrate coenzyme like domains"/>
    <property type="match status" value="1"/>
</dbReference>
<dbReference type="PANTHER" id="PTHR21432:SF20">
    <property type="entry name" value="ACETYL-COA HYDROLASE"/>
    <property type="match status" value="1"/>
</dbReference>
<proteinExistence type="inferred from homology"/>
<evidence type="ECO:0000256" key="2">
    <source>
        <dbReference type="ARBA" id="ARBA00022679"/>
    </source>
</evidence>
<dbReference type="RefSeq" id="WP_031574828.1">
    <property type="nucleotide sequence ID" value="NZ_FNDZ01000003.1"/>
</dbReference>
<dbReference type="InterPro" id="IPR026888">
    <property type="entry name" value="AcetylCoA_hyd_C"/>
</dbReference>
<dbReference type="InterPro" id="IPR003702">
    <property type="entry name" value="ActCoA_hydro_N"/>
</dbReference>
<keyword evidence="5" id="KW-0378">Hydrolase</keyword>
<evidence type="ECO:0000259" key="4">
    <source>
        <dbReference type="Pfam" id="PF13336"/>
    </source>
</evidence>
<dbReference type="Pfam" id="PF02550">
    <property type="entry name" value="AcetylCoA_hydro"/>
    <property type="match status" value="1"/>
</dbReference>
<dbReference type="Gene3D" id="3.40.1080.10">
    <property type="entry name" value="Glutaconate Coenzyme A-transferase"/>
    <property type="match status" value="1"/>
</dbReference>
<dbReference type="EMBL" id="FNDZ01000003">
    <property type="protein sequence ID" value="SDI64354.1"/>
    <property type="molecule type" value="Genomic_DNA"/>
</dbReference>
<evidence type="ECO:0000256" key="1">
    <source>
        <dbReference type="ARBA" id="ARBA00009632"/>
    </source>
</evidence>
<evidence type="ECO:0000259" key="3">
    <source>
        <dbReference type="Pfam" id="PF02550"/>
    </source>
</evidence>
<accession>A0A1G8M8T7</accession>
<keyword evidence="2" id="KW-0808">Transferase</keyword>